<evidence type="ECO:0000313" key="1">
    <source>
        <dbReference type="EMBL" id="MCY9762616.1"/>
    </source>
</evidence>
<comment type="caution">
    <text evidence="1">The sequence shown here is derived from an EMBL/GenBank/DDBJ whole genome shotgun (WGS) entry which is preliminary data.</text>
</comment>
<name>A0ABT4H0W6_PAEAL</name>
<gene>
    <name evidence="1" type="ORF">M5X12_18940</name>
</gene>
<dbReference type="Proteomes" id="UP001527181">
    <property type="component" value="Unassembled WGS sequence"/>
</dbReference>
<sequence>MTAFMLLKALKKFLQQTVSEYASSQGEGGRFRTPQVFDWYLPFKNGKVSDKIDFPYIIPRVDKADQVNKDGELKYTVKVDLSFGVYCEGKDENGLVIPDGSYDLLNLMEHVQIALFRQKIIENKYLIEEPYSWFIPEEQPYPLWVGQATSLWTLPPITPERGVDIIYGI</sequence>
<keyword evidence="2" id="KW-1185">Reference proteome</keyword>
<evidence type="ECO:0000313" key="2">
    <source>
        <dbReference type="Proteomes" id="UP001527181"/>
    </source>
</evidence>
<protein>
    <submittedName>
        <fullName evidence="1">Uncharacterized protein</fullName>
    </submittedName>
</protein>
<organism evidence="1 2">
    <name type="scientific">Paenibacillus alvei</name>
    <name type="common">Bacillus alvei</name>
    <dbReference type="NCBI Taxonomy" id="44250"/>
    <lineage>
        <taxon>Bacteria</taxon>
        <taxon>Bacillati</taxon>
        <taxon>Bacillota</taxon>
        <taxon>Bacilli</taxon>
        <taxon>Bacillales</taxon>
        <taxon>Paenibacillaceae</taxon>
        <taxon>Paenibacillus</taxon>
    </lineage>
</organism>
<dbReference type="RefSeq" id="WP_268600843.1">
    <property type="nucleotide sequence ID" value="NZ_JAKOBS010000035.1"/>
</dbReference>
<reference evidence="1 2" key="1">
    <citation type="submission" date="2022-05" db="EMBL/GenBank/DDBJ databases">
        <title>Genome Sequencing of Bee-Associated Microbes.</title>
        <authorList>
            <person name="Dunlap C."/>
        </authorList>
    </citation>
    <scope>NUCLEOTIDE SEQUENCE [LARGE SCALE GENOMIC DNA]</scope>
    <source>
        <strain evidence="1 2">NRRL B-04010</strain>
    </source>
</reference>
<dbReference type="EMBL" id="JAMDNP010000037">
    <property type="protein sequence ID" value="MCY9762616.1"/>
    <property type="molecule type" value="Genomic_DNA"/>
</dbReference>
<accession>A0ABT4H0W6</accession>
<proteinExistence type="predicted"/>